<proteinExistence type="predicted"/>
<dbReference type="RefSeq" id="WP_008629851.1">
    <property type="nucleotide sequence ID" value="NZ_AP025941.1"/>
</dbReference>
<sequence length="324" mass="35102">MTKKLILALYILLAAASHAQESNSVFNFLEMPVSAHSTALGGRNISLIEDDASLVFSNPALLSSVSDKTLNLNFMTYLQGCNVGSAAFVKILGERSTMGVTAQYAHYGTMDEITADNVTVGSFSAMDMALSGMYAYNLNDRWAGGATGKFIYSKYGDYSSVALAVDLGVNYYNENTDFSLSAVARNLGGQVKAFGEIHEKLPFSMQIGFTKGFDHAPFRVSVTLVDLTRWDKDYYFASGEELSTGKMLMNHLAAGVDFLPTDYMYLSLGYNFRKANEMKAAGSSHAAGLCAGAGILLSRFGFGLAYAQYHLSAPSFVFNASYRL</sequence>
<keyword evidence="1" id="KW-0732">Signal</keyword>
<dbReference type="GeneID" id="98398781"/>
<dbReference type="EMBL" id="CACRUT010000015">
    <property type="protein sequence ID" value="VYU36318.1"/>
    <property type="molecule type" value="Genomic_DNA"/>
</dbReference>
<dbReference type="AlphaFoldDB" id="A0A6N3E946"/>
<dbReference type="NCBIfam" id="NF033709">
    <property type="entry name" value="PorV_fam"/>
    <property type="match status" value="1"/>
</dbReference>
<reference evidence="2" key="1">
    <citation type="submission" date="2019-11" db="EMBL/GenBank/DDBJ databases">
        <authorList>
            <person name="Feng L."/>
        </authorList>
    </citation>
    <scope>NUCLEOTIDE SEQUENCE</scope>
    <source>
        <strain evidence="2">PclaraLFYP37</strain>
    </source>
</reference>
<evidence type="ECO:0008006" key="3">
    <source>
        <dbReference type="Google" id="ProtNLM"/>
    </source>
</evidence>
<dbReference type="SUPFAM" id="SSF56935">
    <property type="entry name" value="Porins"/>
    <property type="match status" value="1"/>
</dbReference>
<evidence type="ECO:0000256" key="1">
    <source>
        <dbReference type="SAM" id="SignalP"/>
    </source>
</evidence>
<accession>A0A6N3E946</accession>
<dbReference type="Gene3D" id="2.40.160.60">
    <property type="entry name" value="Outer membrane protein transport protein (OMPP1/FadL/TodX)"/>
    <property type="match status" value="1"/>
</dbReference>
<gene>
    <name evidence="2" type="ORF">PCLFYP37_02635</name>
</gene>
<dbReference type="NCBIfam" id="NF033711">
    <property type="entry name" value="T9SS_PorQ"/>
    <property type="match status" value="1"/>
</dbReference>
<organism evidence="2">
    <name type="scientific">Paraprevotella clara</name>
    <dbReference type="NCBI Taxonomy" id="454154"/>
    <lineage>
        <taxon>Bacteria</taxon>
        <taxon>Pseudomonadati</taxon>
        <taxon>Bacteroidota</taxon>
        <taxon>Bacteroidia</taxon>
        <taxon>Bacteroidales</taxon>
        <taxon>Prevotellaceae</taxon>
        <taxon>Paraprevotella</taxon>
    </lineage>
</organism>
<evidence type="ECO:0000313" key="2">
    <source>
        <dbReference type="EMBL" id="VYU36318.1"/>
    </source>
</evidence>
<name>A0A6N3E946_9BACT</name>
<protein>
    <recommendedName>
        <fullName evidence="3">DUF3308 domain-containing protein</fullName>
    </recommendedName>
</protein>
<feature type="chain" id="PRO_5026884831" description="DUF3308 domain-containing protein" evidence="1">
    <location>
        <begin position="20"/>
        <end position="324"/>
    </location>
</feature>
<feature type="signal peptide" evidence="1">
    <location>
        <begin position="1"/>
        <end position="19"/>
    </location>
</feature>